<reference evidence="1" key="1">
    <citation type="journal article" date="2014" name="Int. J. Syst. Evol. Microbiol.">
        <title>Complete genome sequence of Corynebacterium casei LMG S-19264T (=DSM 44701T), isolated from a smear-ripened cheese.</title>
        <authorList>
            <consortium name="US DOE Joint Genome Institute (JGI-PGF)"/>
            <person name="Walter F."/>
            <person name="Albersmeier A."/>
            <person name="Kalinowski J."/>
            <person name="Ruckert C."/>
        </authorList>
    </citation>
    <scope>NUCLEOTIDE SEQUENCE</scope>
    <source>
        <strain evidence="1">VKM Ac-1321</strain>
    </source>
</reference>
<reference evidence="1" key="2">
    <citation type="submission" date="2023-01" db="EMBL/GenBank/DDBJ databases">
        <authorList>
            <person name="Sun Q."/>
            <person name="Evtushenko L."/>
        </authorList>
    </citation>
    <scope>NUCLEOTIDE SEQUENCE</scope>
    <source>
        <strain evidence="1">VKM Ac-1321</strain>
    </source>
</reference>
<evidence type="ECO:0000313" key="2">
    <source>
        <dbReference type="Proteomes" id="UP001143480"/>
    </source>
</evidence>
<sequence length="137" mass="14161">MKVSGRVSRGAAPLMVAYDDAAQPRWRRDSYAAAPHVLPEIPGYRPVAARGDGRVLTVSLDGPVALSATVTRCAPCAVSEQAGRYGVTVVDGTYELAIVPQIGAGSTWTAPAGIRLRPAGVGELAALPLAPSHPYAD</sequence>
<keyword evidence="2" id="KW-1185">Reference proteome</keyword>
<organism evidence="1 2">
    <name type="scientific">Dactylosporangium matsuzakiense</name>
    <dbReference type="NCBI Taxonomy" id="53360"/>
    <lineage>
        <taxon>Bacteria</taxon>
        <taxon>Bacillati</taxon>
        <taxon>Actinomycetota</taxon>
        <taxon>Actinomycetes</taxon>
        <taxon>Micromonosporales</taxon>
        <taxon>Micromonosporaceae</taxon>
        <taxon>Dactylosporangium</taxon>
    </lineage>
</organism>
<gene>
    <name evidence="1" type="ORF">GCM10017581_052910</name>
</gene>
<comment type="caution">
    <text evidence="1">The sequence shown here is derived from an EMBL/GenBank/DDBJ whole genome shotgun (WGS) entry which is preliminary data.</text>
</comment>
<proteinExistence type="predicted"/>
<dbReference type="EMBL" id="BSFP01000035">
    <property type="protein sequence ID" value="GLL03545.1"/>
    <property type="molecule type" value="Genomic_DNA"/>
</dbReference>
<name>A0A9W6KNQ8_9ACTN</name>
<dbReference type="AlphaFoldDB" id="A0A9W6KNQ8"/>
<accession>A0A9W6KNQ8</accession>
<evidence type="ECO:0000313" key="1">
    <source>
        <dbReference type="EMBL" id="GLL03545.1"/>
    </source>
</evidence>
<dbReference type="Proteomes" id="UP001143480">
    <property type="component" value="Unassembled WGS sequence"/>
</dbReference>
<dbReference type="RefSeq" id="WP_261964767.1">
    <property type="nucleotide sequence ID" value="NZ_BAAAXA010000001.1"/>
</dbReference>
<protein>
    <submittedName>
        <fullName evidence="1">Uncharacterized protein</fullName>
    </submittedName>
</protein>